<dbReference type="Gene3D" id="3.50.50.60">
    <property type="entry name" value="FAD/NAD(P)-binding domain"/>
    <property type="match status" value="2"/>
</dbReference>
<dbReference type="RefSeq" id="WP_021702636.1">
    <property type="nucleotide sequence ID" value="NZ_BATI01000040.1"/>
</dbReference>
<dbReference type="InterPro" id="IPR023753">
    <property type="entry name" value="FAD/NAD-binding_dom"/>
</dbReference>
<dbReference type="InterPro" id="IPR050446">
    <property type="entry name" value="FAD-oxidoreductase/Apoptosis"/>
</dbReference>
<dbReference type="PRINTS" id="PR00368">
    <property type="entry name" value="FADPNR"/>
</dbReference>
<accession>U2ZSX8</accession>
<dbReference type="eggNOG" id="COG0446">
    <property type="taxonomic scope" value="Bacteria"/>
</dbReference>
<keyword evidence="2" id="KW-0285">Flavoprotein</keyword>
<dbReference type="OrthoDB" id="9800167at2"/>
<dbReference type="SUPFAM" id="SSF55424">
    <property type="entry name" value="FAD/NAD-linked reductases, dimerisation (C-terminal) domain"/>
    <property type="match status" value="1"/>
</dbReference>
<dbReference type="GO" id="GO:0016651">
    <property type="term" value="F:oxidoreductase activity, acting on NAD(P)H"/>
    <property type="evidence" value="ECO:0007669"/>
    <property type="project" value="TreeGrafter"/>
</dbReference>
<dbReference type="PANTHER" id="PTHR43557">
    <property type="entry name" value="APOPTOSIS-INDUCING FACTOR 1"/>
    <property type="match status" value="1"/>
</dbReference>
<evidence type="ECO:0000256" key="3">
    <source>
        <dbReference type="ARBA" id="ARBA00022827"/>
    </source>
</evidence>
<dbReference type="GO" id="GO:0005737">
    <property type="term" value="C:cytoplasm"/>
    <property type="evidence" value="ECO:0007669"/>
    <property type="project" value="TreeGrafter"/>
</dbReference>
<dbReference type="Pfam" id="PF07992">
    <property type="entry name" value="Pyr_redox_2"/>
    <property type="match status" value="1"/>
</dbReference>
<dbReference type="STRING" id="43263.A0T30_16855"/>
<sequence>MTDAASSTAIIIGAGHAGGELAIALRNEGWEGRILLLGEEAHLPYHRPPLSKAYLAGSVEKSSLSIRPQMAYDKANVEFIGSVRVSRIDRANQRLELADGSQLAYDKLAIATGGRPRPLSVPNAAVAERCANLHYLRTLDDVEQIRAQLAPGKRLAIVGGGYIGLEVAASAIAQGLQVTVLEALPRVLQRVTAAELSAYYERKHREAGVDIRTGVQVADLEVTGDTVTAVLCADGSRLAADLVVVGIGLLANTELAAEAGLQVDNGILVDEHAQTSDPHIYAAGDCTNHPNALLGRRLRLESVPNALEQSRVAAANMAGKAKTYASVPWFWSDQYELKLKMVGLAEGFERLVLRGDPATDSFSAFYLKGDKVLAADTVNRPQDFIAAKRLVAEGIAVTDAQLADDSRPLKELLPVPAA</sequence>
<proteinExistence type="predicted"/>
<dbReference type="Pfam" id="PF14759">
    <property type="entry name" value="Reductase_C"/>
    <property type="match status" value="1"/>
</dbReference>
<dbReference type="AlphaFoldDB" id="U2ZSX8"/>
<evidence type="ECO:0000313" key="8">
    <source>
        <dbReference type="Proteomes" id="UP000016560"/>
    </source>
</evidence>
<dbReference type="PRINTS" id="PR00411">
    <property type="entry name" value="PNDRDTASEI"/>
</dbReference>
<evidence type="ECO:0000313" key="7">
    <source>
        <dbReference type="EMBL" id="GAD64555.1"/>
    </source>
</evidence>
<evidence type="ECO:0000256" key="4">
    <source>
        <dbReference type="ARBA" id="ARBA00023002"/>
    </source>
</evidence>
<dbReference type="EMBL" id="BATI01000040">
    <property type="protein sequence ID" value="GAD64555.1"/>
    <property type="molecule type" value="Genomic_DNA"/>
</dbReference>
<name>U2ZSX8_AQUA1</name>
<keyword evidence="4" id="KW-0560">Oxidoreductase</keyword>
<evidence type="ECO:0000259" key="5">
    <source>
        <dbReference type="Pfam" id="PF07992"/>
    </source>
</evidence>
<dbReference type="Proteomes" id="UP000016560">
    <property type="component" value="Unassembled WGS sequence"/>
</dbReference>
<comment type="cofactor">
    <cofactor evidence="1">
        <name>FAD</name>
        <dbReference type="ChEBI" id="CHEBI:57692"/>
    </cofactor>
</comment>
<dbReference type="InterPro" id="IPR036188">
    <property type="entry name" value="FAD/NAD-bd_sf"/>
</dbReference>
<comment type="caution">
    <text evidence="7">The sequence shown here is derived from an EMBL/GenBank/DDBJ whole genome shotgun (WGS) entry which is preliminary data.</text>
</comment>
<evidence type="ECO:0000259" key="6">
    <source>
        <dbReference type="Pfam" id="PF14759"/>
    </source>
</evidence>
<evidence type="ECO:0000256" key="2">
    <source>
        <dbReference type="ARBA" id="ARBA00022630"/>
    </source>
</evidence>
<dbReference type="PANTHER" id="PTHR43557:SF2">
    <property type="entry name" value="RIESKE DOMAIN-CONTAINING PROTEIN-RELATED"/>
    <property type="match status" value="1"/>
</dbReference>
<feature type="domain" description="FAD/NAD(P)-binding" evidence="5">
    <location>
        <begin position="10"/>
        <end position="309"/>
    </location>
</feature>
<protein>
    <submittedName>
        <fullName evidence="7">Ferredoxin reductase</fullName>
    </submittedName>
</protein>
<dbReference type="InterPro" id="IPR016156">
    <property type="entry name" value="FAD/NAD-linked_Rdtase_dimer_sf"/>
</dbReference>
<keyword evidence="8" id="KW-1185">Reference proteome</keyword>
<dbReference type="InterPro" id="IPR028202">
    <property type="entry name" value="Reductase_C"/>
</dbReference>
<keyword evidence="3" id="KW-0274">FAD</keyword>
<dbReference type="Gene3D" id="3.30.390.30">
    <property type="match status" value="1"/>
</dbReference>
<dbReference type="SUPFAM" id="SSF51905">
    <property type="entry name" value="FAD/NAD(P)-binding domain"/>
    <property type="match status" value="1"/>
</dbReference>
<feature type="domain" description="Reductase C-terminal" evidence="6">
    <location>
        <begin position="329"/>
        <end position="413"/>
    </location>
</feature>
<organism evidence="7 8">
    <name type="scientific">Aquipseudomonas alcaligenes (strain ATCC 14909 / DSM 50342 / CCUG 1425 / JCM 20561 / NBRC 14159 / NCIMB 9945 / NCTC 10367 / 1577)</name>
    <name type="common">Pseudomonas alcaligenes</name>
    <dbReference type="NCBI Taxonomy" id="1215092"/>
    <lineage>
        <taxon>Bacteria</taxon>
        <taxon>Pseudomonadati</taxon>
        <taxon>Pseudomonadota</taxon>
        <taxon>Gammaproteobacteria</taxon>
        <taxon>Pseudomonadales</taxon>
        <taxon>Pseudomonadaceae</taxon>
        <taxon>Aquipseudomonas</taxon>
    </lineage>
</organism>
<gene>
    <name evidence="7" type="ORF">PA6_040_00200</name>
</gene>
<reference evidence="7" key="1">
    <citation type="submission" date="2024-09" db="EMBL/GenBank/DDBJ databases">
        <title>Whole genome shotgun sequence of Pseudomonas alcaligenes NBRC 14159.</title>
        <authorList>
            <person name="Yoshida I."/>
            <person name="Hosoyama A."/>
            <person name="Tsuchikane K."/>
            <person name="Noguchi M."/>
            <person name="Hirakata S."/>
            <person name="Ando Y."/>
            <person name="Ohji S."/>
            <person name="Yamazoe A."/>
            <person name="Yamazaki S."/>
            <person name="Fujita N."/>
        </authorList>
    </citation>
    <scope>NUCLEOTIDE SEQUENCE</scope>
    <source>
        <strain evidence="7">NBRC 14159</strain>
    </source>
</reference>
<evidence type="ECO:0000256" key="1">
    <source>
        <dbReference type="ARBA" id="ARBA00001974"/>
    </source>
</evidence>